<gene>
    <name evidence="1" type="ORF">Dac01nite_22670</name>
</gene>
<reference evidence="1" key="1">
    <citation type="submission" date="2021-01" db="EMBL/GenBank/DDBJ databases">
        <title>Whole genome shotgun sequence of Demequina activiva NBRC 110675.</title>
        <authorList>
            <person name="Komaki H."/>
            <person name="Tamura T."/>
        </authorList>
    </citation>
    <scope>NUCLEOTIDE SEQUENCE</scope>
    <source>
        <strain evidence="1">NBRC 110675</strain>
    </source>
</reference>
<dbReference type="SUPFAM" id="SSF54593">
    <property type="entry name" value="Glyoxalase/Bleomycin resistance protein/Dihydroxybiphenyl dioxygenase"/>
    <property type="match status" value="1"/>
</dbReference>
<name>A0A919Q3D9_9MICO</name>
<dbReference type="EMBL" id="BONR01000006">
    <property type="protein sequence ID" value="GIG55515.1"/>
    <property type="molecule type" value="Genomic_DNA"/>
</dbReference>
<accession>A0A919Q3D9</accession>
<proteinExistence type="predicted"/>
<dbReference type="InterPro" id="IPR029068">
    <property type="entry name" value="Glyas_Bleomycin-R_OHBP_Dase"/>
</dbReference>
<dbReference type="Proteomes" id="UP000652354">
    <property type="component" value="Unassembled WGS sequence"/>
</dbReference>
<organism evidence="1 2">
    <name type="scientific">Demequina activiva</name>
    <dbReference type="NCBI Taxonomy" id="1582364"/>
    <lineage>
        <taxon>Bacteria</taxon>
        <taxon>Bacillati</taxon>
        <taxon>Actinomycetota</taxon>
        <taxon>Actinomycetes</taxon>
        <taxon>Micrococcales</taxon>
        <taxon>Demequinaceae</taxon>
        <taxon>Demequina</taxon>
    </lineage>
</organism>
<evidence type="ECO:0000313" key="2">
    <source>
        <dbReference type="Proteomes" id="UP000652354"/>
    </source>
</evidence>
<evidence type="ECO:0000313" key="1">
    <source>
        <dbReference type="EMBL" id="GIG55515.1"/>
    </source>
</evidence>
<keyword evidence="2" id="KW-1185">Reference proteome</keyword>
<comment type="caution">
    <text evidence="1">The sequence shown here is derived from an EMBL/GenBank/DDBJ whole genome shotgun (WGS) entry which is preliminary data.</text>
</comment>
<dbReference type="Gene3D" id="3.10.180.10">
    <property type="entry name" value="2,3-Dihydroxybiphenyl 1,2-Dioxygenase, domain 1"/>
    <property type="match status" value="1"/>
</dbReference>
<evidence type="ECO:0008006" key="3">
    <source>
        <dbReference type="Google" id="ProtNLM"/>
    </source>
</evidence>
<protein>
    <recommendedName>
        <fullName evidence="3">VOC domain-containing protein</fullName>
    </recommendedName>
</protein>
<dbReference type="AlphaFoldDB" id="A0A919Q3D9"/>
<sequence>MATEWGGYSGYVADPDGHVWELAVNPFWTLADDGSVTIPAHLPEA</sequence>